<dbReference type="GO" id="GO:0005634">
    <property type="term" value="C:nucleus"/>
    <property type="evidence" value="ECO:0007669"/>
    <property type="project" value="UniProtKB-SubCell"/>
</dbReference>
<comment type="subcellular location">
    <subcellularLocation>
        <location evidence="1">Nucleus</location>
    </subcellularLocation>
</comment>
<evidence type="ECO:0000313" key="8">
    <source>
        <dbReference type="Proteomes" id="UP000029120"/>
    </source>
</evidence>
<keyword evidence="8" id="KW-1185">Reference proteome</keyword>
<organism evidence="7 8">
    <name type="scientific">Arabis alpina</name>
    <name type="common">Alpine rock-cress</name>
    <dbReference type="NCBI Taxonomy" id="50452"/>
    <lineage>
        <taxon>Eukaryota</taxon>
        <taxon>Viridiplantae</taxon>
        <taxon>Streptophyta</taxon>
        <taxon>Embryophyta</taxon>
        <taxon>Tracheophyta</taxon>
        <taxon>Spermatophyta</taxon>
        <taxon>Magnoliopsida</taxon>
        <taxon>eudicotyledons</taxon>
        <taxon>Gunneridae</taxon>
        <taxon>Pentapetalae</taxon>
        <taxon>rosids</taxon>
        <taxon>malvids</taxon>
        <taxon>Brassicales</taxon>
        <taxon>Brassicaceae</taxon>
        <taxon>Arabideae</taxon>
        <taxon>Arabis</taxon>
    </lineage>
</organism>
<evidence type="ECO:0000256" key="3">
    <source>
        <dbReference type="ARBA" id="ARBA00023125"/>
    </source>
</evidence>
<dbReference type="CDD" id="cd10017">
    <property type="entry name" value="B3_DNA"/>
    <property type="match status" value="1"/>
</dbReference>
<protein>
    <recommendedName>
        <fullName evidence="6">TF-B3 domain-containing protein</fullName>
    </recommendedName>
</protein>
<dbReference type="Gramene" id="KFK27548">
    <property type="protein sequence ID" value="KFK27548"/>
    <property type="gene ID" value="AALP_AA8G397900"/>
</dbReference>
<dbReference type="Gene3D" id="2.40.330.10">
    <property type="entry name" value="DNA-binding pseudobarrel domain"/>
    <property type="match status" value="2"/>
</dbReference>
<keyword evidence="3" id="KW-0238">DNA-binding</keyword>
<evidence type="ECO:0000313" key="7">
    <source>
        <dbReference type="EMBL" id="KFK27548.1"/>
    </source>
</evidence>
<evidence type="ECO:0000256" key="1">
    <source>
        <dbReference type="ARBA" id="ARBA00004123"/>
    </source>
</evidence>
<keyword evidence="4" id="KW-0804">Transcription</keyword>
<dbReference type="InterPro" id="IPR015300">
    <property type="entry name" value="DNA-bd_pseudobarrel_sf"/>
</dbReference>
<gene>
    <name evidence="7" type="ordered locus">AALP_Aa8g397900</name>
</gene>
<evidence type="ECO:0000256" key="4">
    <source>
        <dbReference type="ARBA" id="ARBA00023163"/>
    </source>
</evidence>
<dbReference type="InterPro" id="IPR050655">
    <property type="entry name" value="Plant_B3_domain"/>
</dbReference>
<keyword evidence="2" id="KW-0805">Transcription regulation</keyword>
<evidence type="ECO:0000259" key="6">
    <source>
        <dbReference type="PROSITE" id="PS50863"/>
    </source>
</evidence>
<proteinExistence type="predicted"/>
<dbReference type="AlphaFoldDB" id="A0A087GCE6"/>
<dbReference type="GO" id="GO:0003677">
    <property type="term" value="F:DNA binding"/>
    <property type="evidence" value="ECO:0007669"/>
    <property type="project" value="UniProtKB-KW"/>
</dbReference>
<sequence>MTTMKRGESSDDCLPKFFKVYLPGESGDDLELPASLNSYLPKHLPRTVTVSCISGKNWTLALRKCSVDKYVLVNGWKRIVKDECLTGGEFIEFEFDGFKCFNFCIYEGDTMCKRLGRNSVDSEEIKEESDDDVIVIDSDDDVDYDIADDIEYVEDDDDDDDEAVDDDDVRQYLDDCNNPFFTMKLNPKKKSQLHIPSQVIRDYGLNFSESITVVDPLAKKFGTLENAIKIQVNGSVFVKKFGSVIRRNNVKLTDKLVCELKKTGNSPVHTIKVSIING</sequence>
<dbReference type="OrthoDB" id="1094641at2759"/>
<dbReference type="Pfam" id="PF02362">
    <property type="entry name" value="B3"/>
    <property type="match status" value="1"/>
</dbReference>
<dbReference type="InterPro" id="IPR003340">
    <property type="entry name" value="B3_DNA-bd"/>
</dbReference>
<dbReference type="PANTHER" id="PTHR31920:SF32">
    <property type="entry name" value="B3 DOMAIN-CONTAINING PROTEIN REM22"/>
    <property type="match status" value="1"/>
</dbReference>
<name>A0A087GCE6_ARAAL</name>
<dbReference type="PANTHER" id="PTHR31920">
    <property type="entry name" value="B3 DOMAIN-CONTAINING"/>
    <property type="match status" value="1"/>
</dbReference>
<dbReference type="EMBL" id="CM002876">
    <property type="protein sequence ID" value="KFK27548.1"/>
    <property type="molecule type" value="Genomic_DNA"/>
</dbReference>
<evidence type="ECO:0000256" key="2">
    <source>
        <dbReference type="ARBA" id="ARBA00023015"/>
    </source>
</evidence>
<feature type="domain" description="TF-B3" evidence="6">
    <location>
        <begin position="15"/>
        <end position="109"/>
    </location>
</feature>
<dbReference type="OMA" id="TDKMICE"/>
<reference evidence="8" key="1">
    <citation type="journal article" date="2015" name="Nat. Plants">
        <title>Genome expansion of Arabis alpina linked with retrotransposition and reduced symmetric DNA methylation.</title>
        <authorList>
            <person name="Willing E.M."/>
            <person name="Rawat V."/>
            <person name="Mandakova T."/>
            <person name="Maumus F."/>
            <person name="James G.V."/>
            <person name="Nordstroem K.J."/>
            <person name="Becker C."/>
            <person name="Warthmann N."/>
            <person name="Chica C."/>
            <person name="Szarzynska B."/>
            <person name="Zytnicki M."/>
            <person name="Albani M.C."/>
            <person name="Kiefer C."/>
            <person name="Bergonzi S."/>
            <person name="Castaings L."/>
            <person name="Mateos J.L."/>
            <person name="Berns M.C."/>
            <person name="Bujdoso N."/>
            <person name="Piofczyk T."/>
            <person name="de Lorenzo L."/>
            <person name="Barrero-Sicilia C."/>
            <person name="Mateos I."/>
            <person name="Piednoel M."/>
            <person name="Hagmann J."/>
            <person name="Chen-Min-Tao R."/>
            <person name="Iglesias-Fernandez R."/>
            <person name="Schuster S.C."/>
            <person name="Alonso-Blanco C."/>
            <person name="Roudier F."/>
            <person name="Carbonero P."/>
            <person name="Paz-Ares J."/>
            <person name="Davis S.J."/>
            <person name="Pecinka A."/>
            <person name="Quesneville H."/>
            <person name="Colot V."/>
            <person name="Lysak M.A."/>
            <person name="Weigel D."/>
            <person name="Coupland G."/>
            <person name="Schneeberger K."/>
        </authorList>
    </citation>
    <scope>NUCLEOTIDE SEQUENCE [LARGE SCALE GENOMIC DNA]</scope>
    <source>
        <strain evidence="8">cv. Pajares</strain>
    </source>
</reference>
<accession>A0A087GCE6</accession>
<dbReference type="PROSITE" id="PS50863">
    <property type="entry name" value="B3"/>
    <property type="match status" value="1"/>
</dbReference>
<evidence type="ECO:0000256" key="5">
    <source>
        <dbReference type="ARBA" id="ARBA00023242"/>
    </source>
</evidence>
<dbReference type="SUPFAM" id="SSF101936">
    <property type="entry name" value="DNA-binding pseudobarrel domain"/>
    <property type="match status" value="2"/>
</dbReference>
<dbReference type="Proteomes" id="UP000029120">
    <property type="component" value="Chromosome 8"/>
</dbReference>
<keyword evidence="5" id="KW-0539">Nucleus</keyword>
<dbReference type="SMART" id="SM01019">
    <property type="entry name" value="B3"/>
    <property type="match status" value="2"/>
</dbReference>